<keyword evidence="1" id="KW-0472">Membrane</keyword>
<feature type="non-terminal residue" evidence="2">
    <location>
        <position position="42"/>
    </location>
</feature>
<keyword evidence="1" id="KW-1133">Transmembrane helix</keyword>
<evidence type="ECO:0000313" key="2">
    <source>
        <dbReference type="EMBL" id="HIQ32766.1"/>
    </source>
</evidence>
<keyword evidence="1" id="KW-0812">Transmembrane</keyword>
<dbReference type="AlphaFoldDB" id="A0A833A7C1"/>
<feature type="transmembrane region" description="Helical" evidence="1">
    <location>
        <begin position="6"/>
        <end position="26"/>
    </location>
</feature>
<organism evidence="2 3">
    <name type="scientific">Methanothermococcus okinawensis</name>
    <dbReference type="NCBI Taxonomy" id="155863"/>
    <lineage>
        <taxon>Archaea</taxon>
        <taxon>Methanobacteriati</taxon>
        <taxon>Methanobacteriota</taxon>
        <taxon>Methanomada group</taxon>
        <taxon>Methanococci</taxon>
        <taxon>Methanococcales</taxon>
        <taxon>Methanococcaceae</taxon>
        <taxon>Methanothermococcus</taxon>
    </lineage>
</organism>
<protein>
    <submittedName>
        <fullName evidence="2">DUF2108 domain-containing protein</fullName>
    </submittedName>
</protein>
<gene>
    <name evidence="2" type="ORF">EYH55_04735</name>
</gene>
<evidence type="ECO:0000313" key="3">
    <source>
        <dbReference type="Proteomes" id="UP000623215"/>
    </source>
</evidence>
<dbReference type="InterPro" id="IPR019213">
    <property type="entry name" value="EhaD-like"/>
</dbReference>
<evidence type="ECO:0000256" key="1">
    <source>
        <dbReference type="SAM" id="Phobius"/>
    </source>
</evidence>
<name>A0A833A7C1_9EURY</name>
<dbReference type="Proteomes" id="UP000623215">
    <property type="component" value="Unassembled WGS sequence"/>
</dbReference>
<reference evidence="2" key="1">
    <citation type="journal article" date="2020" name="ISME J.">
        <title>Gammaproteobacteria mediating utilization of methyl-, sulfur- and petroleum organic compounds in deep ocean hydrothermal plumes.</title>
        <authorList>
            <person name="Zhou Z."/>
            <person name="Liu Y."/>
            <person name="Pan J."/>
            <person name="Cron B.R."/>
            <person name="Toner B.M."/>
            <person name="Anantharaman K."/>
            <person name="Breier J.A."/>
            <person name="Dick G.J."/>
            <person name="Li M."/>
        </authorList>
    </citation>
    <scope>NUCLEOTIDE SEQUENCE</scope>
    <source>
        <strain evidence="2">SZUA-1534</strain>
    </source>
</reference>
<dbReference type="Pfam" id="PF09881">
    <property type="entry name" value="EhaD"/>
    <property type="match status" value="1"/>
</dbReference>
<accession>A0A833A7C1</accession>
<dbReference type="EMBL" id="DQVW01000088">
    <property type="protein sequence ID" value="HIQ32766.1"/>
    <property type="molecule type" value="Genomic_DNA"/>
</dbReference>
<sequence length="42" mass="4586">MEILPLVSIFCIVMGCIGVILNTDYLDKIIMLEFLTGGLIGL</sequence>
<comment type="caution">
    <text evidence="2">The sequence shown here is derived from an EMBL/GenBank/DDBJ whole genome shotgun (WGS) entry which is preliminary data.</text>
</comment>
<proteinExistence type="predicted"/>